<gene>
    <name evidence="2" type="ORF">SAMN05660461_4916</name>
</gene>
<name>A0A1T5P9J7_9BACT</name>
<reference evidence="3" key="1">
    <citation type="submission" date="2017-02" db="EMBL/GenBank/DDBJ databases">
        <authorList>
            <person name="Varghese N."/>
            <person name="Submissions S."/>
        </authorList>
    </citation>
    <scope>NUCLEOTIDE SEQUENCE [LARGE SCALE GENOMIC DNA]</scope>
    <source>
        <strain evidence="3">DSM 18108</strain>
    </source>
</reference>
<dbReference type="SUPFAM" id="SSF69118">
    <property type="entry name" value="AhpD-like"/>
    <property type="match status" value="1"/>
</dbReference>
<dbReference type="InterPro" id="IPR029032">
    <property type="entry name" value="AhpD-like"/>
</dbReference>
<dbReference type="Pfam" id="PF02627">
    <property type="entry name" value="CMD"/>
    <property type="match status" value="1"/>
</dbReference>
<dbReference type="STRING" id="393003.SAMN05660461_4916"/>
<accession>A0A1T5P9J7</accession>
<evidence type="ECO:0000259" key="1">
    <source>
        <dbReference type="Pfam" id="PF02627"/>
    </source>
</evidence>
<proteinExistence type="predicted"/>
<protein>
    <submittedName>
        <fullName evidence="2">Uncharacterized conserved protein YurZ, alkylhydroperoxidase/carboxymuconolactone decarboxylase family</fullName>
    </submittedName>
</protein>
<dbReference type="RefSeq" id="WP_079472183.1">
    <property type="nucleotide sequence ID" value="NZ_FUZZ01000004.1"/>
</dbReference>
<dbReference type="PANTHER" id="PTHR33570">
    <property type="entry name" value="4-CARBOXYMUCONOLACTONE DECARBOXYLASE FAMILY PROTEIN"/>
    <property type="match status" value="1"/>
</dbReference>
<dbReference type="GO" id="GO:0051920">
    <property type="term" value="F:peroxiredoxin activity"/>
    <property type="evidence" value="ECO:0007669"/>
    <property type="project" value="InterPro"/>
</dbReference>
<dbReference type="InterPro" id="IPR003779">
    <property type="entry name" value="CMD-like"/>
</dbReference>
<dbReference type="AlphaFoldDB" id="A0A1T5P9J7"/>
<keyword evidence="3" id="KW-1185">Reference proteome</keyword>
<evidence type="ECO:0000313" key="3">
    <source>
        <dbReference type="Proteomes" id="UP000190166"/>
    </source>
</evidence>
<dbReference type="InterPro" id="IPR052512">
    <property type="entry name" value="4CMD/NDH-1_regulator"/>
</dbReference>
<dbReference type="EMBL" id="FUZZ01000004">
    <property type="protein sequence ID" value="SKD09038.1"/>
    <property type="molecule type" value="Genomic_DNA"/>
</dbReference>
<dbReference type="PANTHER" id="PTHR33570:SF2">
    <property type="entry name" value="CARBOXYMUCONOLACTONE DECARBOXYLASE-LIKE DOMAIN-CONTAINING PROTEIN"/>
    <property type="match status" value="1"/>
</dbReference>
<dbReference type="Proteomes" id="UP000190166">
    <property type="component" value="Unassembled WGS sequence"/>
</dbReference>
<feature type="domain" description="Carboxymuconolactone decarboxylase-like" evidence="1">
    <location>
        <begin position="130"/>
        <end position="195"/>
    </location>
</feature>
<evidence type="ECO:0000313" key="2">
    <source>
        <dbReference type="EMBL" id="SKD09038.1"/>
    </source>
</evidence>
<sequence length="219" mass="23877">MNIQQNHEFNPHHKHIVLIAAFTATGNMARLKNALNAGLDTGLTINQIREELVQLYAYCGFPRSLNGITMFMSVLEKRKSEGIQDPEGQLPVTVTGTNENKYEMGRKMLETLTGRPVSGQLTGANAFAPGIDAFLKEHLFADIFGRGVLTYQERELATIAVLASLPGLEAQLQAHLGMGMTVGLTEGQLEQVFGLLENNIGKQQADAGRTVLTKLKATK</sequence>
<organism evidence="2 3">
    <name type="scientific">Chitinophaga ginsengisegetis</name>
    <dbReference type="NCBI Taxonomy" id="393003"/>
    <lineage>
        <taxon>Bacteria</taxon>
        <taxon>Pseudomonadati</taxon>
        <taxon>Bacteroidota</taxon>
        <taxon>Chitinophagia</taxon>
        <taxon>Chitinophagales</taxon>
        <taxon>Chitinophagaceae</taxon>
        <taxon>Chitinophaga</taxon>
    </lineage>
</organism>
<dbReference type="Gene3D" id="1.20.1290.10">
    <property type="entry name" value="AhpD-like"/>
    <property type="match status" value="1"/>
</dbReference>
<keyword evidence="2" id="KW-0575">Peroxidase</keyword>
<keyword evidence="2" id="KW-0560">Oxidoreductase</keyword>